<dbReference type="RefSeq" id="WP_148928448.1">
    <property type="nucleotide sequence ID" value="NZ_VNHS01000002.1"/>
</dbReference>
<dbReference type="OrthoDB" id="2657928at2"/>
<sequence length="362" mass="41183">MPSGTIRRGLSAAAIGAAALWLSVFPIVAAPQEEEDIRRLLEKSLSVVELDKEIARIAEQKTEVAEKLDASREALVRQESSIAARREDAGRVLRAYYMGDRDFLLTALVSSKTLDKLLATLDYFDVLFASDRKSLHAYAGQYQQIKKTVGTLENETNQLADIEFQLRAQRERLVALQQDVDANLSGRSDEEKLRLLIDEMTNFWKNVGFYEVKRYFKALSQAMKNIPSWVQENKDMLAIDGFNYTMTIPEDKLNEFLREQNELFQSLVFRFGDDVVTVAGQRDGLEVELSGHYTVENEPKNGIYFHVDELLFNGLALPDTTRQSLQKEFDLGFYPQKIVSFLRADSVQVKDGNLIIKLSIHL</sequence>
<comment type="caution">
    <text evidence="2">The sequence shown here is derived from an EMBL/GenBank/DDBJ whole genome shotgun (WGS) entry which is preliminary data.</text>
</comment>
<evidence type="ECO:0000256" key="1">
    <source>
        <dbReference type="SAM" id="Coils"/>
    </source>
</evidence>
<proteinExistence type="predicted"/>
<dbReference type="Proteomes" id="UP000323257">
    <property type="component" value="Unassembled WGS sequence"/>
</dbReference>
<reference evidence="2 3" key="1">
    <citation type="submission" date="2019-07" db="EMBL/GenBank/DDBJ databases">
        <title>Genomic Encyclopedia of Type Strains, Phase III (KMG-III): the genomes of soil and plant-associated and newly described type strains.</title>
        <authorList>
            <person name="Whitman W."/>
        </authorList>
    </citation>
    <scope>NUCLEOTIDE SEQUENCE [LARGE SCALE GENOMIC DNA]</scope>
    <source>
        <strain evidence="2 3">BL24</strain>
    </source>
</reference>
<name>A0A5S5CIZ2_9BACL</name>
<feature type="coiled-coil region" evidence="1">
    <location>
        <begin position="152"/>
        <end position="179"/>
    </location>
</feature>
<organism evidence="2 3">
    <name type="scientific">Paenibacillus methanolicus</name>
    <dbReference type="NCBI Taxonomy" id="582686"/>
    <lineage>
        <taxon>Bacteria</taxon>
        <taxon>Bacillati</taxon>
        <taxon>Bacillota</taxon>
        <taxon>Bacilli</taxon>
        <taxon>Bacillales</taxon>
        <taxon>Paenibacillaceae</taxon>
        <taxon>Paenibacillus</taxon>
    </lineage>
</organism>
<evidence type="ECO:0000313" key="2">
    <source>
        <dbReference type="EMBL" id="TYP77973.1"/>
    </source>
</evidence>
<evidence type="ECO:0000313" key="3">
    <source>
        <dbReference type="Proteomes" id="UP000323257"/>
    </source>
</evidence>
<keyword evidence="1" id="KW-0175">Coiled coil</keyword>
<dbReference type="EMBL" id="VNHS01000002">
    <property type="protein sequence ID" value="TYP77973.1"/>
    <property type="molecule type" value="Genomic_DNA"/>
</dbReference>
<dbReference type="AlphaFoldDB" id="A0A5S5CIZ2"/>
<gene>
    <name evidence="2" type="ORF">BCM02_102547</name>
</gene>
<accession>A0A5S5CIZ2</accession>
<dbReference type="Gene3D" id="6.10.250.3150">
    <property type="match status" value="1"/>
</dbReference>
<protein>
    <recommendedName>
        <fullName evidence="4">N-terminal domain of peptidoglycan hydrolase CwlO-containing protein</fullName>
    </recommendedName>
</protein>
<keyword evidence="3" id="KW-1185">Reference proteome</keyword>
<evidence type="ECO:0008006" key="4">
    <source>
        <dbReference type="Google" id="ProtNLM"/>
    </source>
</evidence>